<name>A0A084GIZ4_METID</name>
<organism evidence="2 3">
    <name type="scientific">Metabacillus indicus</name>
    <name type="common">Bacillus indicus</name>
    <dbReference type="NCBI Taxonomy" id="246786"/>
    <lineage>
        <taxon>Bacteria</taxon>
        <taxon>Bacillati</taxon>
        <taxon>Bacillota</taxon>
        <taxon>Bacilli</taxon>
        <taxon>Bacillales</taxon>
        <taxon>Bacillaceae</taxon>
        <taxon>Metabacillus</taxon>
    </lineage>
</organism>
<dbReference type="CDD" id="cd01293">
    <property type="entry name" value="Bact_CD"/>
    <property type="match status" value="1"/>
</dbReference>
<dbReference type="EMBL" id="JNVC02000024">
    <property type="protein sequence ID" value="KEZ47306.1"/>
    <property type="molecule type" value="Genomic_DNA"/>
</dbReference>
<dbReference type="InterPro" id="IPR011059">
    <property type="entry name" value="Metal-dep_hydrolase_composite"/>
</dbReference>
<dbReference type="PANTHER" id="PTHR32027">
    <property type="entry name" value="CYTOSINE DEAMINASE"/>
    <property type="match status" value="1"/>
</dbReference>
<evidence type="ECO:0000313" key="3">
    <source>
        <dbReference type="Proteomes" id="UP000028549"/>
    </source>
</evidence>
<dbReference type="Pfam" id="PF07969">
    <property type="entry name" value="Amidohydro_3"/>
    <property type="match status" value="1"/>
</dbReference>
<dbReference type="GO" id="GO:0016814">
    <property type="term" value="F:hydrolase activity, acting on carbon-nitrogen (but not peptide) bonds, in cyclic amidines"/>
    <property type="evidence" value="ECO:0007669"/>
    <property type="project" value="TreeGrafter"/>
</dbReference>
<dbReference type="SUPFAM" id="SSF51338">
    <property type="entry name" value="Composite domain of metallo-dependent hydrolases"/>
    <property type="match status" value="1"/>
</dbReference>
<dbReference type="AlphaFoldDB" id="A0A084GIZ4"/>
<dbReference type="Proteomes" id="UP000028549">
    <property type="component" value="Unassembled WGS sequence"/>
</dbReference>
<comment type="caution">
    <text evidence="2">The sequence shown here is derived from an EMBL/GenBank/DDBJ whole genome shotgun (WGS) entry which is preliminary data.</text>
</comment>
<proteinExistence type="predicted"/>
<dbReference type="InterPro" id="IPR013108">
    <property type="entry name" value="Amidohydro_3"/>
</dbReference>
<evidence type="ECO:0000259" key="1">
    <source>
        <dbReference type="Pfam" id="PF07969"/>
    </source>
</evidence>
<dbReference type="Gene3D" id="3.20.20.140">
    <property type="entry name" value="Metal-dependent hydrolases"/>
    <property type="match status" value="1"/>
</dbReference>
<dbReference type="PANTHER" id="PTHR32027:SF9">
    <property type="entry name" value="BLL3847 PROTEIN"/>
    <property type="match status" value="1"/>
</dbReference>
<dbReference type="InterPro" id="IPR052349">
    <property type="entry name" value="Metallo-hydrolase_Enzymes"/>
</dbReference>
<dbReference type="SUPFAM" id="SSF51556">
    <property type="entry name" value="Metallo-dependent hydrolases"/>
    <property type="match status" value="1"/>
</dbReference>
<feature type="domain" description="Amidohydrolase 3" evidence="1">
    <location>
        <begin position="93"/>
        <end position="393"/>
    </location>
</feature>
<protein>
    <submittedName>
        <fullName evidence="2">Deaminase</fullName>
    </submittedName>
</protein>
<keyword evidence="3" id="KW-1185">Reference proteome</keyword>
<accession>A0A084GIZ4</accession>
<evidence type="ECO:0000313" key="2">
    <source>
        <dbReference type="EMBL" id="KEZ47306.1"/>
    </source>
</evidence>
<dbReference type="Gene3D" id="2.30.40.10">
    <property type="entry name" value="Urease, subunit C, domain 1"/>
    <property type="match status" value="1"/>
</dbReference>
<dbReference type="NCBIfam" id="NF005312">
    <property type="entry name" value="PRK06846.1"/>
    <property type="match status" value="1"/>
</dbReference>
<reference evidence="2 3" key="1">
    <citation type="journal article" date="2005" name="Int. J. Syst. Evol. Microbiol.">
        <title>Bacillus cibi sp. nov., isolated from jeotgal, a traditional Korean fermented seafood.</title>
        <authorList>
            <person name="Yoon J.H."/>
            <person name="Lee C.H."/>
            <person name="Oh T.K."/>
        </authorList>
    </citation>
    <scope>NUCLEOTIDE SEQUENCE [LARGE SCALE GENOMIC DNA]</scope>
    <source>
        <strain evidence="2 3">DSM 16189</strain>
    </source>
</reference>
<dbReference type="InterPro" id="IPR032466">
    <property type="entry name" value="Metal_Hydrolase"/>
</dbReference>
<dbReference type="STRING" id="246786.GS18_0220955"/>
<gene>
    <name evidence="2" type="ORF">GS18_0220955</name>
</gene>
<sequence length="396" mass="43858">MIEKGYAFNELGDVTATKTDMADFILSDGRIEEIVPAGSEVFEDYELFDAEGALALPSFAEMHIHLDKTYYGGKWKAPTKAKSIFTRIEEEQILLLEQLPSVQERAEKLLELQLMNGTGFVRTHCNVDQVVGVKHIDLLQQAFKTYENRLEGEIVAFPQHGLLRSSSVELVKEAMRNGAQFVGGVDPATVDEDIETSLSSMVEIAVEFGAGIDLHLHDRGHLGIYTIKRLLSMLEDAKFKKPVTISHAFGLAALSEGEARELALRFAELGVSLASTVPLDFKMPLALMKAEGVDVYLGNDSITDHWDPFGTGDMLEKANVLSQVNRWKDELALSQSLGYITKGITPLSKEGEQLWPKPGDRADFLLTEASCSAEAIARRTKRKAVFFRGKAVYETE</sequence>